<feature type="domain" description="Myb-like" evidence="7">
    <location>
        <begin position="62"/>
        <end position="112"/>
    </location>
</feature>
<proteinExistence type="predicted"/>
<keyword evidence="6" id="KW-0539">Nucleus</keyword>
<name>A0AAV0EPH6_9ASTE</name>
<sequence length="306" mass="34407">MGKHSCCNQQKVKRGLWSPEEDEKLIRCITTHGYGCWSDVPDKAGLQRCGKSCRLRWINYLRPDIRRGRFSPEEEKLIISLHGVVGNRWAHIASHLPGRTDNEIKNYWNSWIKKKLKDHPLSKPQTNTPPTMDLQHPHQPLQFSSFINITNNVKFTSKPHVPFQEPLFSFPNNSINNTNHNPFLTFDTNNASLEGVSGGDNGNQDSLPLPLWNHEPYVAAVDSAGMDSGYFPPLVMDNTMAAREMTRENRVNDWGIDDAQQCPGSYLFWDEGASGDDEELLALPTTTSSSNIIGAMIIPSSSTSFP</sequence>
<protein>
    <submittedName>
        <fullName evidence="9">Uncharacterized protein</fullName>
    </submittedName>
</protein>
<dbReference type="Gene3D" id="1.10.10.60">
    <property type="entry name" value="Homeodomain-like"/>
    <property type="match status" value="2"/>
</dbReference>
<evidence type="ECO:0000256" key="4">
    <source>
        <dbReference type="ARBA" id="ARBA00023125"/>
    </source>
</evidence>
<organism evidence="9 10">
    <name type="scientific">Cuscuta epithymum</name>
    <dbReference type="NCBI Taxonomy" id="186058"/>
    <lineage>
        <taxon>Eukaryota</taxon>
        <taxon>Viridiplantae</taxon>
        <taxon>Streptophyta</taxon>
        <taxon>Embryophyta</taxon>
        <taxon>Tracheophyta</taxon>
        <taxon>Spermatophyta</taxon>
        <taxon>Magnoliopsida</taxon>
        <taxon>eudicotyledons</taxon>
        <taxon>Gunneridae</taxon>
        <taxon>Pentapetalae</taxon>
        <taxon>asterids</taxon>
        <taxon>lamiids</taxon>
        <taxon>Solanales</taxon>
        <taxon>Convolvulaceae</taxon>
        <taxon>Cuscuteae</taxon>
        <taxon>Cuscuta</taxon>
        <taxon>Cuscuta subgen. Cuscuta</taxon>
    </lineage>
</organism>
<comment type="subcellular location">
    <subcellularLocation>
        <location evidence="1">Nucleus</location>
    </subcellularLocation>
</comment>
<evidence type="ECO:0000256" key="1">
    <source>
        <dbReference type="ARBA" id="ARBA00004123"/>
    </source>
</evidence>
<dbReference type="AlphaFoldDB" id="A0AAV0EPH6"/>
<dbReference type="EMBL" id="CAMAPF010000935">
    <property type="protein sequence ID" value="CAH9124800.1"/>
    <property type="molecule type" value="Genomic_DNA"/>
</dbReference>
<keyword evidence="2" id="KW-0677">Repeat</keyword>
<dbReference type="PROSITE" id="PS50090">
    <property type="entry name" value="MYB_LIKE"/>
    <property type="match status" value="2"/>
</dbReference>
<dbReference type="GO" id="GO:0005634">
    <property type="term" value="C:nucleus"/>
    <property type="evidence" value="ECO:0007669"/>
    <property type="project" value="UniProtKB-SubCell"/>
</dbReference>
<dbReference type="SMART" id="SM00717">
    <property type="entry name" value="SANT"/>
    <property type="match status" value="2"/>
</dbReference>
<dbReference type="Proteomes" id="UP001152523">
    <property type="component" value="Unassembled WGS sequence"/>
</dbReference>
<dbReference type="Pfam" id="PF00249">
    <property type="entry name" value="Myb_DNA-binding"/>
    <property type="match status" value="2"/>
</dbReference>
<reference evidence="9" key="1">
    <citation type="submission" date="2022-07" db="EMBL/GenBank/DDBJ databases">
        <authorList>
            <person name="Macas J."/>
            <person name="Novak P."/>
            <person name="Neumann P."/>
        </authorList>
    </citation>
    <scope>NUCLEOTIDE SEQUENCE</scope>
</reference>
<evidence type="ECO:0000259" key="7">
    <source>
        <dbReference type="PROSITE" id="PS50090"/>
    </source>
</evidence>
<keyword evidence="5" id="KW-0804">Transcription</keyword>
<dbReference type="InterPro" id="IPR001005">
    <property type="entry name" value="SANT/Myb"/>
</dbReference>
<dbReference type="InterPro" id="IPR009057">
    <property type="entry name" value="Homeodomain-like_sf"/>
</dbReference>
<dbReference type="GO" id="GO:0010597">
    <property type="term" value="P:green leaf volatile biosynthetic process"/>
    <property type="evidence" value="ECO:0007669"/>
    <property type="project" value="UniProtKB-ARBA"/>
</dbReference>
<dbReference type="GO" id="GO:0000976">
    <property type="term" value="F:transcription cis-regulatory region binding"/>
    <property type="evidence" value="ECO:0007669"/>
    <property type="project" value="UniProtKB-ARBA"/>
</dbReference>
<comment type="caution">
    <text evidence="9">The sequence shown here is derived from an EMBL/GenBank/DDBJ whole genome shotgun (WGS) entry which is preliminary data.</text>
</comment>
<dbReference type="FunFam" id="1.10.10.60:FF:000185">
    <property type="entry name" value="MYB transcription factor"/>
    <property type="match status" value="1"/>
</dbReference>
<gene>
    <name evidence="9" type="ORF">CEPIT_LOCUS26257</name>
</gene>
<evidence type="ECO:0000256" key="5">
    <source>
        <dbReference type="ARBA" id="ARBA00023163"/>
    </source>
</evidence>
<keyword evidence="10" id="KW-1185">Reference proteome</keyword>
<dbReference type="PANTHER" id="PTHR47997">
    <property type="entry name" value="MYB DOMAIN PROTEIN 55"/>
    <property type="match status" value="1"/>
</dbReference>
<evidence type="ECO:0000256" key="6">
    <source>
        <dbReference type="ARBA" id="ARBA00023242"/>
    </source>
</evidence>
<dbReference type="CDD" id="cd00167">
    <property type="entry name" value="SANT"/>
    <property type="match status" value="2"/>
</dbReference>
<evidence type="ECO:0000313" key="9">
    <source>
        <dbReference type="EMBL" id="CAH9124800.1"/>
    </source>
</evidence>
<dbReference type="PANTHER" id="PTHR47997:SF31">
    <property type="entry name" value="MYB TRANSCRIPTION FACTOR"/>
    <property type="match status" value="1"/>
</dbReference>
<dbReference type="SUPFAM" id="SSF46689">
    <property type="entry name" value="Homeodomain-like"/>
    <property type="match status" value="1"/>
</dbReference>
<dbReference type="FunFam" id="1.10.10.60:FF:000348">
    <property type="entry name" value="Transcription factor MYB26"/>
    <property type="match status" value="1"/>
</dbReference>
<feature type="domain" description="HTH myb-type" evidence="8">
    <location>
        <begin position="9"/>
        <end position="61"/>
    </location>
</feature>
<dbReference type="PROSITE" id="PS51294">
    <property type="entry name" value="HTH_MYB"/>
    <property type="match status" value="2"/>
</dbReference>
<feature type="domain" description="HTH myb-type" evidence="8">
    <location>
        <begin position="62"/>
        <end position="116"/>
    </location>
</feature>
<dbReference type="InterPro" id="IPR051953">
    <property type="entry name" value="Plant_SW-associated_TFs"/>
</dbReference>
<accession>A0AAV0EPH6</accession>
<feature type="domain" description="Myb-like" evidence="7">
    <location>
        <begin position="9"/>
        <end position="61"/>
    </location>
</feature>
<evidence type="ECO:0000256" key="3">
    <source>
        <dbReference type="ARBA" id="ARBA00023015"/>
    </source>
</evidence>
<dbReference type="InterPro" id="IPR017930">
    <property type="entry name" value="Myb_dom"/>
</dbReference>
<evidence type="ECO:0000259" key="8">
    <source>
        <dbReference type="PROSITE" id="PS51294"/>
    </source>
</evidence>
<evidence type="ECO:0000313" key="10">
    <source>
        <dbReference type="Proteomes" id="UP001152523"/>
    </source>
</evidence>
<keyword evidence="3" id="KW-0805">Transcription regulation</keyword>
<evidence type="ECO:0000256" key="2">
    <source>
        <dbReference type="ARBA" id="ARBA00022737"/>
    </source>
</evidence>
<keyword evidence="4" id="KW-0238">DNA-binding</keyword>